<comment type="caution">
    <text evidence="1">The sequence shown here is derived from an EMBL/GenBank/DDBJ whole genome shotgun (WGS) entry which is preliminary data.</text>
</comment>
<dbReference type="EMBL" id="CAIIXF020000010">
    <property type="protein sequence ID" value="CAH1797593.1"/>
    <property type="molecule type" value="Genomic_DNA"/>
</dbReference>
<gene>
    <name evidence="1" type="ORF">OFUS_LOCUS21853</name>
</gene>
<evidence type="ECO:0000313" key="2">
    <source>
        <dbReference type="Proteomes" id="UP000749559"/>
    </source>
</evidence>
<protein>
    <submittedName>
        <fullName evidence="1">Uncharacterized protein</fullName>
    </submittedName>
</protein>
<dbReference type="Proteomes" id="UP000749559">
    <property type="component" value="Unassembled WGS sequence"/>
</dbReference>
<dbReference type="AlphaFoldDB" id="A0A8S4PUR4"/>
<sequence>MATATGSGETVGAENDKGDQLSYVESKVTCVNCLATPIFYLPAMKVFICQDCSPSNQEKEPVREFNSYENNPNEENYKYNLDFNDGFIYKASAWDDKKFKQELMLYKDKVREGSTRDLNPEMTVVFNGQEKGKYAVSFSGREGQKSLCLKNVRIHKDTDEPREVMDIAGNTICSVIVKRSVPPLVSVRVEGLSSHFGTKYTRGQPKDYLTIDLYPANDVEDFEACITLATKINTTMELADCPLPPGLINVMRPIKEGLLNVQFPHSELNQALCILDMQKLCIYNTNGSEVPNDRPFYVIFFYKHNYGTECTAAAITLLDNIFFYKHNYGTECTAAAITLLDNTIDIRIIEPSGQQHVALKPVGEESLSEGLYSWRRSFKTITPHEKSMFTNSKEFLEEFLGKPARNAVSVKADSLDRCASHWGQPLPKSSTSGGEDWYANDIDLMEVSNPTNETNEMLLEMWENAMGVFMVIEAEGLVPGSSIESGGLDPDSVQHFQRCLAEINEAIFDTDYSLAMSHLRGTKRVFQESKIRPIKKFLANDCTALLKKIFFCADHLNEQLNFLV</sequence>
<reference evidence="1" key="1">
    <citation type="submission" date="2022-03" db="EMBL/GenBank/DDBJ databases">
        <authorList>
            <person name="Martin C."/>
        </authorList>
    </citation>
    <scope>NUCLEOTIDE SEQUENCE</scope>
</reference>
<accession>A0A8S4PUR4</accession>
<proteinExistence type="predicted"/>
<organism evidence="1 2">
    <name type="scientific">Owenia fusiformis</name>
    <name type="common">Polychaete worm</name>
    <dbReference type="NCBI Taxonomy" id="6347"/>
    <lineage>
        <taxon>Eukaryota</taxon>
        <taxon>Metazoa</taxon>
        <taxon>Spiralia</taxon>
        <taxon>Lophotrochozoa</taxon>
        <taxon>Annelida</taxon>
        <taxon>Polychaeta</taxon>
        <taxon>Sedentaria</taxon>
        <taxon>Canalipalpata</taxon>
        <taxon>Sabellida</taxon>
        <taxon>Oweniida</taxon>
        <taxon>Oweniidae</taxon>
        <taxon>Owenia</taxon>
    </lineage>
</organism>
<keyword evidence="2" id="KW-1185">Reference proteome</keyword>
<dbReference type="OrthoDB" id="6148679at2759"/>
<name>A0A8S4PUR4_OWEFU</name>
<evidence type="ECO:0000313" key="1">
    <source>
        <dbReference type="EMBL" id="CAH1797593.1"/>
    </source>
</evidence>